<dbReference type="InterPro" id="IPR013784">
    <property type="entry name" value="Carb-bd-like_fold"/>
</dbReference>
<dbReference type="AlphaFoldDB" id="A0A1U6GSV9"/>
<dbReference type="GO" id="GO:0004180">
    <property type="term" value="F:carboxypeptidase activity"/>
    <property type="evidence" value="ECO:0007669"/>
    <property type="project" value="UniProtKB-KW"/>
</dbReference>
<evidence type="ECO:0000313" key="9">
    <source>
        <dbReference type="EMBL" id="SLJ86574.1"/>
    </source>
</evidence>
<evidence type="ECO:0000256" key="5">
    <source>
        <dbReference type="ARBA" id="ARBA00023136"/>
    </source>
</evidence>
<feature type="domain" description="TonB-dependent transporter Oar-like beta-barrel" evidence="8">
    <location>
        <begin position="249"/>
        <end position="315"/>
    </location>
</feature>
<dbReference type="InterPro" id="IPR037066">
    <property type="entry name" value="Plug_dom_sf"/>
</dbReference>
<feature type="signal peptide" evidence="7">
    <location>
        <begin position="1"/>
        <end position="34"/>
    </location>
</feature>
<dbReference type="SUPFAM" id="SSF56935">
    <property type="entry name" value="Porins"/>
    <property type="match status" value="1"/>
</dbReference>
<dbReference type="Pfam" id="PF25183">
    <property type="entry name" value="OMP_b-brl_4"/>
    <property type="match status" value="2"/>
</dbReference>
<dbReference type="Gene3D" id="2.40.170.20">
    <property type="entry name" value="TonB-dependent receptor, beta-barrel domain"/>
    <property type="match status" value="1"/>
</dbReference>
<gene>
    <name evidence="9" type="ORF">SAMN06295987_101290</name>
</gene>
<dbReference type="GO" id="GO:0044718">
    <property type="term" value="P:siderophore transmembrane transport"/>
    <property type="evidence" value="ECO:0007669"/>
    <property type="project" value="TreeGrafter"/>
</dbReference>
<keyword evidence="3" id="KW-1134">Transmembrane beta strand</keyword>
<evidence type="ECO:0000256" key="4">
    <source>
        <dbReference type="ARBA" id="ARBA00022692"/>
    </source>
</evidence>
<feature type="domain" description="TonB-dependent transporter Oar-like beta-barrel" evidence="8">
    <location>
        <begin position="358"/>
        <end position="1018"/>
    </location>
</feature>
<dbReference type="RefSeq" id="WP_245828779.1">
    <property type="nucleotide sequence ID" value="NZ_FVZE01000001.1"/>
</dbReference>
<sequence>MKFHSAFMTATSTLALCTFSLAIGASLAAMPAYAQETSSAVRGVINGPAGVIAGATVSIVHQPSGTKLETMTADDGTFGANGLRVGGPFTVTVSAPGYEGATINDLYLQAGQPVRLPVTLEGQSEIVVSADSLMPQVGLTDGPTTALGREQIENAASINRDIRDLARRDPLVTMDLTNSRAIEIAGNNGRLNRFSVDGMQMSDDFGLNNGGLPTNRGPVPYDAIEQFTVKVAPFDISEGDMQGGAINVVLRSGGNAFHGGGFFSYTDDGLTGSKSGKADVSLDFDSKQYGGWLSGPLVKDTLFFMMAYERTKEGQPLDAGFGPGFSSQVPGLTQDLIDDVSSIAKSRYGYDTMGLISTTNEKDEKIVGKLDWNINSSQRASLTYIRNLGSNQFQQNTYLTSPFALGFQSNGYELKEEVNSGTFELNSTWSDAFSTTFRASYRDYNRSQTPFGGRNFPQMEVCLDPTSINTKTNSNTSCGSTRLFFGPDVSRQSNALNTENLSIDFTARLQLGDHSLRYMAGFTKVDTFNLFLQRSLGDFYFDSLEDFRNGNVSRIRYASAVPSNNPNDAAASFSTTNWTVGLQDDWQVTNSLALTAGVRYDLFGNDVRPPLNSNFLDRAGFTNRQTFNGLGVIQPRAAFSWNANDRLVVRGGIGVFAGGTPDVFLSNVFSNTGQLTNSVDITSLNCGSRGNTCGAFTNVTGGTIDSSIINYLTSNTSSLAAAPTDVIDPNIKLARKMKVTLSADYEADLGPLGDGWLFGAQFLYDKTLQGYMWTDLRSVQVGTLPDGRPMYGPINGVATTNRDLMLTNTTDGRGIFGTFRVEKRLGDFTLSGSYTRSDVKDRSALTSSTSSSNYGNNAFVDPNLPAYGRSIYEYRDQWKFGFNFDHAFFGDNKTSIGLFGEYRSGRPYSLTMRDNTGTRGTVFGTVGNLSNMLLYVPTAGGDPLVQFDSAASESAFNQLVSDLGIEKFRGGIISKNSQTSPDFFKIDLHFGQVLPLPVVSGGKFELFADIENVLNMINKDWGALRQVQFPYNSNLVRVTCAQASGGNCTKYQYSNVLAPNEVLQTRQSLYGVRIGARIKF</sequence>
<keyword evidence="2" id="KW-0813">Transport</keyword>
<keyword evidence="9" id="KW-0121">Carboxypeptidase</keyword>
<evidence type="ECO:0000313" key="10">
    <source>
        <dbReference type="Proteomes" id="UP000190989"/>
    </source>
</evidence>
<dbReference type="Gene3D" id="2.170.130.10">
    <property type="entry name" value="TonB-dependent receptor, plug domain"/>
    <property type="match status" value="1"/>
</dbReference>
<comment type="subcellular location">
    <subcellularLocation>
        <location evidence="1">Cell outer membrane</location>
        <topology evidence="1">Multi-pass membrane protein</topology>
    </subcellularLocation>
</comment>
<evidence type="ECO:0000256" key="1">
    <source>
        <dbReference type="ARBA" id="ARBA00004571"/>
    </source>
</evidence>
<dbReference type="SUPFAM" id="SSF49452">
    <property type="entry name" value="Starch-binding domain-like"/>
    <property type="match status" value="1"/>
</dbReference>
<reference evidence="10" key="1">
    <citation type="submission" date="2017-02" db="EMBL/GenBank/DDBJ databases">
        <authorList>
            <person name="Varghese N."/>
            <person name="Submissions S."/>
        </authorList>
    </citation>
    <scope>NUCLEOTIDE SEQUENCE [LARGE SCALE GENOMIC DNA]</scope>
    <source>
        <strain evidence="10">SM117</strain>
    </source>
</reference>
<evidence type="ECO:0000256" key="3">
    <source>
        <dbReference type="ARBA" id="ARBA00022452"/>
    </source>
</evidence>
<keyword evidence="9" id="KW-0645">Protease</keyword>
<keyword evidence="9" id="KW-0378">Hydrolase</keyword>
<name>A0A1U6GSV9_9SPHN</name>
<dbReference type="PANTHER" id="PTHR30069">
    <property type="entry name" value="TONB-DEPENDENT OUTER MEMBRANE RECEPTOR"/>
    <property type="match status" value="1"/>
</dbReference>
<dbReference type="InterPro" id="IPR057601">
    <property type="entry name" value="Oar-like_b-barrel"/>
</dbReference>
<evidence type="ECO:0000259" key="8">
    <source>
        <dbReference type="Pfam" id="PF25183"/>
    </source>
</evidence>
<feature type="chain" id="PRO_5012301524" evidence="7">
    <location>
        <begin position="35"/>
        <end position="1080"/>
    </location>
</feature>
<keyword evidence="10" id="KW-1185">Reference proteome</keyword>
<keyword evidence="7" id="KW-0732">Signal</keyword>
<dbReference type="InterPro" id="IPR039426">
    <property type="entry name" value="TonB-dep_rcpt-like"/>
</dbReference>
<dbReference type="Gene3D" id="2.60.40.1120">
    <property type="entry name" value="Carboxypeptidase-like, regulatory domain"/>
    <property type="match status" value="1"/>
</dbReference>
<dbReference type="GO" id="GO:0015344">
    <property type="term" value="F:siderophore uptake transmembrane transporter activity"/>
    <property type="evidence" value="ECO:0007669"/>
    <property type="project" value="TreeGrafter"/>
</dbReference>
<organism evidence="9 10">
    <name type="scientific">Novosphingobium mathurense</name>
    <dbReference type="NCBI Taxonomy" id="428990"/>
    <lineage>
        <taxon>Bacteria</taxon>
        <taxon>Pseudomonadati</taxon>
        <taxon>Pseudomonadota</taxon>
        <taxon>Alphaproteobacteria</taxon>
        <taxon>Sphingomonadales</taxon>
        <taxon>Sphingomonadaceae</taxon>
        <taxon>Novosphingobium</taxon>
    </lineage>
</organism>
<evidence type="ECO:0000256" key="6">
    <source>
        <dbReference type="ARBA" id="ARBA00023237"/>
    </source>
</evidence>
<dbReference type="PANTHER" id="PTHR30069:SF46">
    <property type="entry name" value="OAR PROTEIN"/>
    <property type="match status" value="1"/>
</dbReference>
<dbReference type="GO" id="GO:0030246">
    <property type="term" value="F:carbohydrate binding"/>
    <property type="evidence" value="ECO:0007669"/>
    <property type="project" value="InterPro"/>
</dbReference>
<evidence type="ECO:0000256" key="7">
    <source>
        <dbReference type="SAM" id="SignalP"/>
    </source>
</evidence>
<proteinExistence type="predicted"/>
<dbReference type="Pfam" id="PF13620">
    <property type="entry name" value="CarboxypepD_reg"/>
    <property type="match status" value="1"/>
</dbReference>
<keyword evidence="4" id="KW-0812">Transmembrane</keyword>
<keyword evidence="6" id="KW-0998">Cell outer membrane</keyword>
<dbReference type="STRING" id="428990.SAMN06295987_101290"/>
<dbReference type="Proteomes" id="UP000190989">
    <property type="component" value="Unassembled WGS sequence"/>
</dbReference>
<protein>
    <submittedName>
        <fullName evidence="9">Carboxypeptidase regulatory-like domain-containing protein</fullName>
    </submittedName>
</protein>
<accession>A0A1U6GSV9</accession>
<dbReference type="InterPro" id="IPR036942">
    <property type="entry name" value="Beta-barrel_TonB_sf"/>
</dbReference>
<evidence type="ECO:0000256" key="2">
    <source>
        <dbReference type="ARBA" id="ARBA00022448"/>
    </source>
</evidence>
<dbReference type="GO" id="GO:0009279">
    <property type="term" value="C:cell outer membrane"/>
    <property type="evidence" value="ECO:0007669"/>
    <property type="project" value="UniProtKB-SubCell"/>
</dbReference>
<dbReference type="EMBL" id="FVZE01000001">
    <property type="protein sequence ID" value="SLJ86574.1"/>
    <property type="molecule type" value="Genomic_DNA"/>
</dbReference>
<keyword evidence="5" id="KW-0472">Membrane</keyword>